<dbReference type="PANTHER" id="PTHR35936:SF17">
    <property type="entry name" value="ARGININE-BINDING EXTRACELLULAR PROTEIN ARTP"/>
    <property type="match status" value="1"/>
</dbReference>
<protein>
    <submittedName>
        <fullName evidence="7">ABC transporter substrate-binding protein</fullName>
    </submittedName>
</protein>
<accession>A0AAU4K4Q0</accession>
<feature type="chain" id="PRO_5043828044" evidence="5">
    <location>
        <begin position="20"/>
        <end position="300"/>
    </location>
</feature>
<dbReference type="PROSITE" id="PS01039">
    <property type="entry name" value="SBP_BACTERIAL_3"/>
    <property type="match status" value="1"/>
</dbReference>
<comment type="similarity">
    <text evidence="2 4">Belongs to the bacterial solute-binding protein 3 family.</text>
</comment>
<evidence type="ECO:0000256" key="2">
    <source>
        <dbReference type="ARBA" id="ARBA00010333"/>
    </source>
</evidence>
<dbReference type="RefSeq" id="WP_328858143.1">
    <property type="nucleotide sequence ID" value="NZ_CP108021.1"/>
</dbReference>
<dbReference type="SMART" id="SM00062">
    <property type="entry name" value="PBPb"/>
    <property type="match status" value="1"/>
</dbReference>
<keyword evidence="3 5" id="KW-0732">Signal</keyword>
<dbReference type="AlphaFoldDB" id="A0AAU4K4Q0"/>
<evidence type="ECO:0000256" key="5">
    <source>
        <dbReference type="SAM" id="SignalP"/>
    </source>
</evidence>
<dbReference type="PROSITE" id="PS51257">
    <property type="entry name" value="PROKAR_LIPOPROTEIN"/>
    <property type="match status" value="1"/>
</dbReference>
<dbReference type="GO" id="GO:0030313">
    <property type="term" value="C:cell envelope"/>
    <property type="evidence" value="ECO:0007669"/>
    <property type="project" value="UniProtKB-SubCell"/>
</dbReference>
<evidence type="ECO:0000256" key="1">
    <source>
        <dbReference type="ARBA" id="ARBA00004196"/>
    </source>
</evidence>
<dbReference type="PANTHER" id="PTHR35936">
    <property type="entry name" value="MEMBRANE-BOUND LYTIC MUREIN TRANSGLYCOSYLASE F"/>
    <property type="match status" value="1"/>
</dbReference>
<evidence type="ECO:0000313" key="7">
    <source>
        <dbReference type="EMBL" id="WUM20947.1"/>
    </source>
</evidence>
<comment type="subcellular location">
    <subcellularLocation>
        <location evidence="1">Cell envelope</location>
    </subcellularLocation>
</comment>
<reference evidence="7 8" key="1">
    <citation type="submission" date="2022-10" db="EMBL/GenBank/DDBJ databases">
        <title>The complete genomes of actinobacterial strains from the NBC collection.</title>
        <authorList>
            <person name="Joergensen T.S."/>
            <person name="Alvarez Arevalo M."/>
            <person name="Sterndorff E.B."/>
            <person name="Faurdal D."/>
            <person name="Vuksanovic O."/>
            <person name="Mourched A.-S."/>
            <person name="Charusanti P."/>
            <person name="Shaw S."/>
            <person name="Blin K."/>
            <person name="Weber T."/>
        </authorList>
    </citation>
    <scope>NUCLEOTIDE SEQUENCE [LARGE SCALE GENOMIC DNA]</scope>
    <source>
        <strain evidence="7 8">NBC_00319</strain>
    </source>
</reference>
<gene>
    <name evidence="7" type="ORF">OG579_03745</name>
</gene>
<evidence type="ECO:0000256" key="3">
    <source>
        <dbReference type="ARBA" id="ARBA00022729"/>
    </source>
</evidence>
<keyword evidence="8" id="KW-1185">Reference proteome</keyword>
<dbReference type="InterPro" id="IPR001638">
    <property type="entry name" value="Solute-binding_3/MltF_N"/>
</dbReference>
<dbReference type="Pfam" id="PF00497">
    <property type="entry name" value="SBP_bac_3"/>
    <property type="match status" value="1"/>
</dbReference>
<name>A0AAU4K4Q0_9NOCA</name>
<organism evidence="7 8">
    <name type="scientific">Williamsia herbipolensis</name>
    <dbReference type="NCBI Taxonomy" id="1603258"/>
    <lineage>
        <taxon>Bacteria</taxon>
        <taxon>Bacillati</taxon>
        <taxon>Actinomycetota</taxon>
        <taxon>Actinomycetes</taxon>
        <taxon>Mycobacteriales</taxon>
        <taxon>Nocardiaceae</taxon>
        <taxon>Williamsia</taxon>
    </lineage>
</organism>
<dbReference type="CDD" id="cd01004">
    <property type="entry name" value="PBP2_MidA_like"/>
    <property type="match status" value="1"/>
</dbReference>
<dbReference type="EMBL" id="CP108021">
    <property type="protein sequence ID" value="WUM20947.1"/>
    <property type="molecule type" value="Genomic_DNA"/>
</dbReference>
<evidence type="ECO:0000256" key="4">
    <source>
        <dbReference type="RuleBase" id="RU003744"/>
    </source>
</evidence>
<dbReference type="InterPro" id="IPR018313">
    <property type="entry name" value="SBP_3_CS"/>
</dbReference>
<dbReference type="Gene3D" id="3.40.190.10">
    <property type="entry name" value="Periplasmic binding protein-like II"/>
    <property type="match status" value="2"/>
</dbReference>
<sequence length="300" mass="30699">MRRPHLITTIAATALVALTAAGCTNSEGTSGTAPSAGASSIAVSKNDALAAQLPDKVKSSGRLVVGVNVPYSPNEFKDPSGKIVGFDVDLVNAIAKTLGVTAEYKESDFAKIIPAVQQGTYDMGMSSFTDSKEREQQVDFVTYYSAGVQWAAPAGKSVDPNNACGLRVAVQSDTTEDTDEVPAKSKACTDAGKPAIDKVKFDSQADATNAVVLGKVDAMSADSPVTAYAIKQSGGKLATAGAVFDSAPYGYPVAKGSALGPVLQKAVQSLIDSGAYLEITKSWGVQAGAIPTAVINGAIN</sequence>
<dbReference type="Proteomes" id="UP001432128">
    <property type="component" value="Chromosome"/>
</dbReference>
<evidence type="ECO:0000313" key="8">
    <source>
        <dbReference type="Proteomes" id="UP001432128"/>
    </source>
</evidence>
<dbReference type="KEGG" id="whr:OG579_03745"/>
<feature type="signal peptide" evidence="5">
    <location>
        <begin position="1"/>
        <end position="19"/>
    </location>
</feature>
<proteinExistence type="inferred from homology"/>
<feature type="domain" description="Solute-binding protein family 3/N-terminal" evidence="6">
    <location>
        <begin position="62"/>
        <end position="287"/>
    </location>
</feature>
<evidence type="ECO:0000259" key="6">
    <source>
        <dbReference type="SMART" id="SM00062"/>
    </source>
</evidence>
<dbReference type="SUPFAM" id="SSF53850">
    <property type="entry name" value="Periplasmic binding protein-like II"/>
    <property type="match status" value="1"/>
</dbReference>